<feature type="domain" description="Glycosyltransferase Maf N-terminal" evidence="2">
    <location>
        <begin position="81"/>
        <end position="163"/>
    </location>
</feature>
<evidence type="ECO:0000259" key="2">
    <source>
        <dbReference type="Pfam" id="PF20157"/>
    </source>
</evidence>
<dbReference type="PANTHER" id="PTHR41786">
    <property type="entry name" value="MOTILITY ACCESSORY FACTOR MAF"/>
    <property type="match status" value="1"/>
</dbReference>
<dbReference type="EMBL" id="CP003065">
    <property type="protein sequence ID" value="AEV70525.1"/>
    <property type="molecule type" value="Genomic_DNA"/>
</dbReference>
<reference evidence="4" key="1">
    <citation type="submission" date="2011-12" db="EMBL/GenBank/DDBJ databases">
        <title>Complete sequence of Clostridium clariflavum DSM 19732.</title>
        <authorList>
            <consortium name="US DOE Joint Genome Institute"/>
            <person name="Lucas S."/>
            <person name="Han J."/>
            <person name="Lapidus A."/>
            <person name="Cheng J.-F."/>
            <person name="Goodwin L."/>
            <person name="Pitluck S."/>
            <person name="Peters L."/>
            <person name="Teshima H."/>
            <person name="Detter J.C."/>
            <person name="Han C."/>
            <person name="Tapia R."/>
            <person name="Land M."/>
            <person name="Hauser L."/>
            <person name="Kyrpides N."/>
            <person name="Ivanova N."/>
            <person name="Pagani I."/>
            <person name="Kitzmiller T."/>
            <person name="Lynd L."/>
            <person name="Izquierdo J."/>
            <person name="Woyke T."/>
        </authorList>
    </citation>
    <scope>NUCLEOTIDE SEQUENCE [LARGE SCALE GENOMIC DNA]</scope>
    <source>
        <strain evidence="4">DSM 19732 / NBRC 101661 / EBR45</strain>
    </source>
</reference>
<evidence type="ECO:0000313" key="4">
    <source>
        <dbReference type="Proteomes" id="UP000005435"/>
    </source>
</evidence>
<reference evidence="3 4" key="2">
    <citation type="journal article" date="2012" name="Stand. Genomic Sci.">
        <title>Complete Genome Sequence of Clostridium clariflavum DSM 19732.</title>
        <authorList>
            <person name="Izquierdo J.A."/>
            <person name="Goodwin L."/>
            <person name="Davenport K.W."/>
            <person name="Teshima H."/>
            <person name="Bruce D."/>
            <person name="Detter C."/>
            <person name="Tapia R."/>
            <person name="Han S."/>
            <person name="Land M."/>
            <person name="Hauser L."/>
            <person name="Jeffries C.D."/>
            <person name="Han J."/>
            <person name="Pitluck S."/>
            <person name="Nolan M."/>
            <person name="Chen A."/>
            <person name="Huntemann M."/>
            <person name="Mavromatis K."/>
            <person name="Mikhailova N."/>
            <person name="Liolios K."/>
            <person name="Woyke T."/>
            <person name="Lynd L.R."/>
        </authorList>
    </citation>
    <scope>NUCLEOTIDE SEQUENCE [LARGE SCALE GENOMIC DNA]</scope>
    <source>
        <strain evidence="4">DSM 19732 / NBRC 101661 / EBR45</strain>
    </source>
</reference>
<dbReference type="AlphaFoldDB" id="G8LTL5"/>
<dbReference type="eggNOG" id="COG2604">
    <property type="taxonomic scope" value="Bacteria"/>
</dbReference>
<keyword evidence="4" id="KW-1185">Reference proteome</keyword>
<dbReference type="KEGG" id="ccl:Clocl_4091"/>
<proteinExistence type="predicted"/>
<dbReference type="InterPro" id="IPR002826">
    <property type="entry name" value="MptE-like"/>
</dbReference>
<sequence>MRELFDVNLEALKKEYAVLAERCKAFYSQHYQKLEEILCEKTKSDMPNLKINVNGKYLFLHSPYDPIKEAKNWISKLDLKGVDTIAVLGIGAGYHLDVLFENFPNKNKIVIEPDMSVFVKLMTVRDIRHLINAKNTLFIVSDDTELVSKIFLNLRENGEIFSVSFEELLSYRTAYGNWWLELKKEFIKYSKVHEINTNTAVVFSKDWLVNFFENMKEYPKSANLDIFESCLKGVPAVIVSAGPSLNKNIHLLKEIKNKALIISAGSAINILESHGIEPHIMVGVDGGKAESILFNNVKSKDIYFAYSSTVHFDGLKNYEGPKIFFKMNTFEYDNWFERQLGENSKERNSGASVSNLAFDISRFLGCNPIILTGQDLSYSNLQTYAEGAVLKAKQDEILRKNIEQKNKNYIEETDINGNLVYTTQSMLSIKVYFEEYVKVFPENIYFNCTEGGLPIKGIINRPLKEIIDEYCTKEFDICGILRKIYLAGISESKDKREKIVKFLQKVYDESEEMKEKAIKRIDILLDILKDVDSVNTEKWEEISQLTQEIEEKELYENLIYELCSYFIQVIKNDRERKSELLDDLHEKKVCLYEGLLMQYTDIKEKIVLVNEIAKKVLDEIQINT</sequence>
<dbReference type="STRING" id="720554.Clocl_4091"/>
<organism evidence="3 4">
    <name type="scientific">Acetivibrio clariflavus (strain DSM 19732 / NBRC 101661 / EBR45)</name>
    <name type="common">Clostridium clariflavum</name>
    <dbReference type="NCBI Taxonomy" id="720554"/>
    <lineage>
        <taxon>Bacteria</taxon>
        <taxon>Bacillati</taxon>
        <taxon>Bacillota</taxon>
        <taxon>Clostridia</taxon>
        <taxon>Eubacteriales</taxon>
        <taxon>Oscillospiraceae</taxon>
        <taxon>Acetivibrio</taxon>
    </lineage>
</organism>
<dbReference type="PANTHER" id="PTHR41786:SF1">
    <property type="entry name" value="6-HYDROXYMETHYLPTERIN DIPHOSPHOKINASE MPTE-LIKE DOMAIN-CONTAINING PROTEIN"/>
    <property type="match status" value="1"/>
</dbReference>
<gene>
    <name evidence="3" type="ordered locus">Clocl_4091</name>
</gene>
<dbReference type="Proteomes" id="UP000005435">
    <property type="component" value="Chromosome"/>
</dbReference>
<evidence type="ECO:0000313" key="3">
    <source>
        <dbReference type="EMBL" id="AEV70525.1"/>
    </source>
</evidence>
<name>G8LTL5_ACECE</name>
<dbReference type="OrthoDB" id="5291305at2"/>
<protein>
    <recommendedName>
        <fullName evidence="5">Motility associated factor glycosyltransferase family protein</fullName>
    </recommendedName>
</protein>
<evidence type="ECO:0000259" key="1">
    <source>
        <dbReference type="Pfam" id="PF01973"/>
    </source>
</evidence>
<accession>G8LTL5</accession>
<dbReference type="Pfam" id="PF01973">
    <property type="entry name" value="MptE-like"/>
    <property type="match status" value="1"/>
</dbReference>
<dbReference type="HOGENOM" id="CLU_026503_0_0_9"/>
<dbReference type="RefSeq" id="WP_014257023.1">
    <property type="nucleotide sequence ID" value="NC_016627.1"/>
</dbReference>
<feature type="domain" description="6-hydroxymethylpterin diphosphokinase MptE-like" evidence="1">
    <location>
        <begin position="210"/>
        <end position="380"/>
    </location>
</feature>
<dbReference type="InterPro" id="IPR045376">
    <property type="entry name" value="Maf_N"/>
</dbReference>
<dbReference type="Pfam" id="PF20157">
    <property type="entry name" value="Maf_flag10_N"/>
    <property type="match status" value="1"/>
</dbReference>
<evidence type="ECO:0008006" key="5">
    <source>
        <dbReference type="Google" id="ProtNLM"/>
    </source>
</evidence>